<dbReference type="GO" id="GO:0008289">
    <property type="term" value="F:lipid binding"/>
    <property type="evidence" value="ECO:0007669"/>
    <property type="project" value="UniProtKB-KW"/>
</dbReference>
<dbReference type="EMBL" id="PYLP01000018">
    <property type="protein sequence ID" value="PST38118.1"/>
    <property type="molecule type" value="Genomic_DNA"/>
</dbReference>
<comment type="caution">
    <text evidence="3">The sequence shown here is derived from an EMBL/GenBank/DDBJ whole genome shotgun (WGS) entry which is preliminary data.</text>
</comment>
<dbReference type="Proteomes" id="UP001198439">
    <property type="component" value="Unassembled WGS sequence"/>
</dbReference>
<evidence type="ECO:0000313" key="3">
    <source>
        <dbReference type="EMBL" id="PST38118.1"/>
    </source>
</evidence>
<dbReference type="NCBIfam" id="TIGR00762">
    <property type="entry name" value="DegV"/>
    <property type="match status" value="1"/>
</dbReference>
<keyword evidence="1" id="KW-0446">Lipid-binding</keyword>
<dbReference type="InterPro" id="IPR043168">
    <property type="entry name" value="DegV_C"/>
</dbReference>
<dbReference type="InterPro" id="IPR003797">
    <property type="entry name" value="DegV"/>
</dbReference>
<evidence type="ECO:0000313" key="4">
    <source>
        <dbReference type="Proteomes" id="UP000241201"/>
    </source>
</evidence>
<dbReference type="PROSITE" id="PS51482">
    <property type="entry name" value="DEGV"/>
    <property type="match status" value="1"/>
</dbReference>
<gene>
    <name evidence="3" type="ORF">C7U55_11120</name>
    <name evidence="2" type="ORF">LJD69_08805</name>
</gene>
<dbReference type="Gene3D" id="3.30.1180.10">
    <property type="match status" value="1"/>
</dbReference>
<dbReference type="Proteomes" id="UP000241201">
    <property type="component" value="Unassembled WGS sequence"/>
</dbReference>
<dbReference type="Gene3D" id="3.40.50.10170">
    <property type="match status" value="1"/>
</dbReference>
<evidence type="ECO:0000256" key="1">
    <source>
        <dbReference type="ARBA" id="ARBA00023121"/>
    </source>
</evidence>
<dbReference type="GeneID" id="77471634"/>
<organism evidence="3 4">
    <name type="scientific">Faecalibacillus faecis</name>
    <dbReference type="NCBI Taxonomy" id="1982628"/>
    <lineage>
        <taxon>Bacteria</taxon>
        <taxon>Bacillati</taxon>
        <taxon>Bacillota</taxon>
        <taxon>Erysipelotrichia</taxon>
        <taxon>Erysipelotrichales</taxon>
        <taxon>Coprobacillaceae</taxon>
        <taxon>Faecalibacillus</taxon>
    </lineage>
</organism>
<dbReference type="AlphaFoldDB" id="A0A2T3FS64"/>
<dbReference type="SUPFAM" id="SSF82549">
    <property type="entry name" value="DAK1/DegV-like"/>
    <property type="match status" value="1"/>
</dbReference>
<dbReference type="Pfam" id="PF02645">
    <property type="entry name" value="DegV"/>
    <property type="match status" value="1"/>
</dbReference>
<dbReference type="PANTHER" id="PTHR33434">
    <property type="entry name" value="DEGV DOMAIN-CONTAINING PROTEIN DR_1986-RELATED"/>
    <property type="match status" value="1"/>
</dbReference>
<reference evidence="2" key="3">
    <citation type="submission" date="2021-10" db="EMBL/GenBank/DDBJ databases">
        <title>Collection of gut derived symbiotic bacterial strains cultured from healthy donors.</title>
        <authorList>
            <person name="Lin H."/>
            <person name="Littmann E."/>
            <person name="Kohout C."/>
            <person name="Pamer E.G."/>
        </authorList>
    </citation>
    <scope>NUCLEOTIDE SEQUENCE</scope>
    <source>
        <strain evidence="2">DFI.4.48</strain>
    </source>
</reference>
<dbReference type="PANTHER" id="PTHR33434:SF2">
    <property type="entry name" value="FATTY ACID-BINDING PROTEIN TM_1468"/>
    <property type="match status" value="1"/>
</dbReference>
<name>A0A2T3FS64_9FIRM</name>
<accession>A0A2T3FS64</accession>
<reference evidence="4" key="1">
    <citation type="submission" date="2018-03" db="EMBL/GenBank/DDBJ databases">
        <title>Lachnoclostridium SNUG30370 gen.nov., sp.nov., isolated from human faeces.</title>
        <authorList>
            <person name="Seo B."/>
            <person name="Jeon K."/>
            <person name="Ko G."/>
        </authorList>
    </citation>
    <scope>NUCLEOTIDE SEQUENCE [LARGE SCALE GENOMIC DNA]</scope>
    <source>
        <strain evidence="4">SNUG30370</strain>
    </source>
</reference>
<dbReference type="RefSeq" id="WP_106988625.1">
    <property type="nucleotide sequence ID" value="NZ_DAWBWI010000097.1"/>
</dbReference>
<evidence type="ECO:0000313" key="2">
    <source>
        <dbReference type="EMBL" id="MCB8610692.1"/>
    </source>
</evidence>
<dbReference type="EMBL" id="JAJDKZ010000023">
    <property type="protein sequence ID" value="MCB8610692.1"/>
    <property type="molecule type" value="Genomic_DNA"/>
</dbReference>
<dbReference type="InterPro" id="IPR050270">
    <property type="entry name" value="DegV_domain_contain"/>
</dbReference>
<keyword evidence="4" id="KW-1185">Reference proteome</keyword>
<proteinExistence type="predicted"/>
<reference evidence="3" key="2">
    <citation type="journal article" date="2019" name="Int. J. Syst. Evol. Microbiol.">
        <title>Faecalibacillus intestinalis gen. nov., sp. nov. and Faecalibacillus faecis sp. nov., isolated from human faeces.</title>
        <authorList>
            <person name="Seo B."/>
            <person name="Jeon K."/>
            <person name="Baek I."/>
            <person name="Lee Y.M."/>
            <person name="Baek K."/>
            <person name="Ko G."/>
        </authorList>
    </citation>
    <scope>NUCLEOTIDE SEQUENCE</scope>
    <source>
        <strain evidence="3">SNUG30370</strain>
    </source>
</reference>
<protein>
    <submittedName>
        <fullName evidence="3">DegV family protein</fullName>
    </submittedName>
</protein>
<sequence>MEKIAILADSGCQIPVGSKEDQGIFIVPLTITMDEKSYLDDLEIHSEDVFKRMEKDGIMVMTSQPSTGSLQEAVQKIKEQGYSHIIGLPIATGLSSTMNGMKLACDMLEMPVTLVDTKGTASNQKYLVEVAAKLAGEGKSPEEIKEILEKLVEDSATIIMVPNLEHLKKGGRITPAVATLAGLLKIVPIMKLNYDLGGKIDTFGKVRTAKKANLKIIDHMVNDCKVNNKDFVFAIEHVLCEDLALEMKQKLIEQIGECEILVRELPAVVGAHMGIGGIGYQYIKKYEG</sequence>